<protein>
    <submittedName>
        <fullName evidence="1">Cytochrome P450</fullName>
    </submittedName>
</protein>
<accession>A0ACB8AJV1</accession>
<gene>
    <name evidence="1" type="ORF">BJ138DRAFT_1134011</name>
</gene>
<comment type="caution">
    <text evidence="1">The sequence shown here is derived from an EMBL/GenBank/DDBJ whole genome shotgun (WGS) entry which is preliminary data.</text>
</comment>
<keyword evidence="2" id="KW-1185">Reference proteome</keyword>
<sequence>MPSLDTQNKRKNLPLPPGPRALPLLGNALQINVSQPWLTYTAWGKRYGGIVYSCILGQDFVIINDENIARTLLDRRGAIYSDRPVLGANKLFGLDFNTGLLPYGDVWRAHRKIYHQTLRSDRAALYHDIYFRKAHDFVQNLINFPDDLEAHVQTLSASLIMAVTYGYETQIRDDPFVHRVQELINIITQTITPERSALLIAFPFLEHFPEWFPGAAFKRRARLCRDLAAEVVERPFQYVIEQMAKEIAPQSMVSDFQRDAIARGEDHQNEMVKGVAATTSSTLHVFLLAMVLYPEVQQRAQAEIDAVVGDERLPNFDDRAALPYVEAICREVLRWNPVVPLSLPHATSSDDTFNGYYIPKGAIVVINAWGITHNEIAYPDPFQFKPERHFTADGQLKDDPLFNNLGFGLGRRICPGRHFAERSVWAAIVSVLSCVRIEKARGPDGREIEVLPKFTTGLAIHPKPFQYSVVSRSATKAKLLRGKIALTA</sequence>
<evidence type="ECO:0000313" key="1">
    <source>
        <dbReference type="EMBL" id="KAH7913512.1"/>
    </source>
</evidence>
<dbReference type="Proteomes" id="UP000790377">
    <property type="component" value="Unassembled WGS sequence"/>
</dbReference>
<evidence type="ECO:0000313" key="2">
    <source>
        <dbReference type="Proteomes" id="UP000790377"/>
    </source>
</evidence>
<organism evidence="1 2">
    <name type="scientific">Hygrophoropsis aurantiaca</name>
    <dbReference type="NCBI Taxonomy" id="72124"/>
    <lineage>
        <taxon>Eukaryota</taxon>
        <taxon>Fungi</taxon>
        <taxon>Dikarya</taxon>
        <taxon>Basidiomycota</taxon>
        <taxon>Agaricomycotina</taxon>
        <taxon>Agaricomycetes</taxon>
        <taxon>Agaricomycetidae</taxon>
        <taxon>Boletales</taxon>
        <taxon>Coniophorineae</taxon>
        <taxon>Hygrophoropsidaceae</taxon>
        <taxon>Hygrophoropsis</taxon>
    </lineage>
</organism>
<proteinExistence type="predicted"/>
<name>A0ACB8AJV1_9AGAM</name>
<reference evidence="1" key="1">
    <citation type="journal article" date="2021" name="New Phytol.">
        <title>Evolutionary innovations through gain and loss of genes in the ectomycorrhizal Boletales.</title>
        <authorList>
            <person name="Wu G."/>
            <person name="Miyauchi S."/>
            <person name="Morin E."/>
            <person name="Kuo A."/>
            <person name="Drula E."/>
            <person name="Varga T."/>
            <person name="Kohler A."/>
            <person name="Feng B."/>
            <person name="Cao Y."/>
            <person name="Lipzen A."/>
            <person name="Daum C."/>
            <person name="Hundley H."/>
            <person name="Pangilinan J."/>
            <person name="Johnson J."/>
            <person name="Barry K."/>
            <person name="LaButti K."/>
            <person name="Ng V."/>
            <person name="Ahrendt S."/>
            <person name="Min B."/>
            <person name="Choi I.G."/>
            <person name="Park H."/>
            <person name="Plett J.M."/>
            <person name="Magnuson J."/>
            <person name="Spatafora J.W."/>
            <person name="Nagy L.G."/>
            <person name="Henrissat B."/>
            <person name="Grigoriev I.V."/>
            <person name="Yang Z.L."/>
            <person name="Xu J."/>
            <person name="Martin F.M."/>
        </authorList>
    </citation>
    <scope>NUCLEOTIDE SEQUENCE</scope>
    <source>
        <strain evidence="1">ATCC 28755</strain>
    </source>
</reference>
<dbReference type="EMBL" id="MU267629">
    <property type="protein sequence ID" value="KAH7913512.1"/>
    <property type="molecule type" value="Genomic_DNA"/>
</dbReference>